<gene>
    <name evidence="1" type="ORF">B0H17DRAFT_1223276</name>
</gene>
<dbReference type="Proteomes" id="UP001221757">
    <property type="component" value="Unassembled WGS sequence"/>
</dbReference>
<dbReference type="EMBL" id="JARKIE010001673">
    <property type="protein sequence ID" value="KAJ7601286.1"/>
    <property type="molecule type" value="Genomic_DNA"/>
</dbReference>
<keyword evidence="2" id="KW-1185">Reference proteome</keyword>
<sequence length="103" mass="11359">MPRQTRAESPPNTCIQMLLAKNGHAFWVAAVWAAIEPTTFAVFHEPGDTTSRFSLKTLASAIDVYPPLNRVNPSSVRAPLKPKLLVKPRVPPVAEFRALADLR</sequence>
<reference evidence="1" key="1">
    <citation type="submission" date="2023-03" db="EMBL/GenBank/DDBJ databases">
        <title>Massive genome expansion in bonnet fungi (Mycena s.s.) driven by repeated elements and novel gene families across ecological guilds.</title>
        <authorList>
            <consortium name="Lawrence Berkeley National Laboratory"/>
            <person name="Harder C.B."/>
            <person name="Miyauchi S."/>
            <person name="Viragh M."/>
            <person name="Kuo A."/>
            <person name="Thoen E."/>
            <person name="Andreopoulos B."/>
            <person name="Lu D."/>
            <person name="Skrede I."/>
            <person name="Drula E."/>
            <person name="Henrissat B."/>
            <person name="Morin E."/>
            <person name="Kohler A."/>
            <person name="Barry K."/>
            <person name="LaButti K."/>
            <person name="Morin E."/>
            <person name="Salamov A."/>
            <person name="Lipzen A."/>
            <person name="Mereny Z."/>
            <person name="Hegedus B."/>
            <person name="Baldrian P."/>
            <person name="Stursova M."/>
            <person name="Weitz H."/>
            <person name="Taylor A."/>
            <person name="Grigoriev I.V."/>
            <person name="Nagy L.G."/>
            <person name="Martin F."/>
            <person name="Kauserud H."/>
        </authorList>
    </citation>
    <scope>NUCLEOTIDE SEQUENCE</scope>
    <source>
        <strain evidence="1">CBHHK067</strain>
    </source>
</reference>
<feature type="non-terminal residue" evidence="1">
    <location>
        <position position="1"/>
    </location>
</feature>
<organism evidence="1 2">
    <name type="scientific">Mycena rosella</name>
    <name type="common">Pink bonnet</name>
    <name type="synonym">Agaricus rosellus</name>
    <dbReference type="NCBI Taxonomy" id="1033263"/>
    <lineage>
        <taxon>Eukaryota</taxon>
        <taxon>Fungi</taxon>
        <taxon>Dikarya</taxon>
        <taxon>Basidiomycota</taxon>
        <taxon>Agaricomycotina</taxon>
        <taxon>Agaricomycetes</taxon>
        <taxon>Agaricomycetidae</taxon>
        <taxon>Agaricales</taxon>
        <taxon>Marasmiineae</taxon>
        <taxon>Mycenaceae</taxon>
        <taxon>Mycena</taxon>
    </lineage>
</organism>
<proteinExistence type="predicted"/>
<accession>A0AAD7AWT3</accession>
<evidence type="ECO:0000313" key="2">
    <source>
        <dbReference type="Proteomes" id="UP001221757"/>
    </source>
</evidence>
<dbReference type="AlphaFoldDB" id="A0AAD7AWT3"/>
<comment type="caution">
    <text evidence="1">The sequence shown here is derived from an EMBL/GenBank/DDBJ whole genome shotgun (WGS) entry which is preliminary data.</text>
</comment>
<name>A0AAD7AWT3_MYCRO</name>
<protein>
    <submittedName>
        <fullName evidence="1">Uncharacterized protein</fullName>
    </submittedName>
</protein>
<evidence type="ECO:0000313" key="1">
    <source>
        <dbReference type="EMBL" id="KAJ7601286.1"/>
    </source>
</evidence>